<organism evidence="13 14">
    <name type="scientific">Riccia sorocarpa</name>
    <dbReference type="NCBI Taxonomy" id="122646"/>
    <lineage>
        <taxon>Eukaryota</taxon>
        <taxon>Viridiplantae</taxon>
        <taxon>Streptophyta</taxon>
        <taxon>Embryophyta</taxon>
        <taxon>Marchantiophyta</taxon>
        <taxon>Marchantiopsida</taxon>
        <taxon>Marchantiidae</taxon>
        <taxon>Marchantiales</taxon>
        <taxon>Ricciaceae</taxon>
        <taxon>Riccia</taxon>
    </lineage>
</organism>
<keyword evidence="4 10" id="KW-0812">Transmembrane</keyword>
<evidence type="ECO:0000313" key="14">
    <source>
        <dbReference type="Proteomes" id="UP001633002"/>
    </source>
</evidence>
<evidence type="ECO:0000259" key="12">
    <source>
        <dbReference type="Pfam" id="PF01529"/>
    </source>
</evidence>
<dbReference type="Pfam" id="PF01529">
    <property type="entry name" value="DHHC"/>
    <property type="match status" value="1"/>
</dbReference>
<keyword evidence="8" id="KW-0449">Lipoprotein</keyword>
<evidence type="ECO:0000256" key="6">
    <source>
        <dbReference type="ARBA" id="ARBA00023136"/>
    </source>
</evidence>
<comment type="subcellular location">
    <subcellularLocation>
        <location evidence="1">Endomembrane system</location>
        <topology evidence="1">Multi-pass membrane protein</topology>
    </subcellularLocation>
</comment>
<feature type="transmembrane region" description="Helical" evidence="10">
    <location>
        <begin position="64"/>
        <end position="84"/>
    </location>
</feature>
<feature type="transmembrane region" description="Helical" evidence="10">
    <location>
        <begin position="351"/>
        <end position="377"/>
    </location>
</feature>
<keyword evidence="3 10" id="KW-0808">Transferase</keyword>
<feature type="domain" description="Palmitoyltransferase DHHC" evidence="12">
    <location>
        <begin position="269"/>
        <end position="389"/>
    </location>
</feature>
<evidence type="ECO:0000256" key="5">
    <source>
        <dbReference type="ARBA" id="ARBA00022989"/>
    </source>
</evidence>
<comment type="domain">
    <text evidence="10">The DHHC domain is required for palmitoyltransferase activity.</text>
</comment>
<dbReference type="InterPro" id="IPR001594">
    <property type="entry name" value="Palmitoyltrfase_DHHC"/>
</dbReference>
<keyword evidence="14" id="KW-1185">Reference proteome</keyword>
<evidence type="ECO:0000313" key="13">
    <source>
        <dbReference type="EMBL" id="KAL3683265.1"/>
    </source>
</evidence>
<evidence type="ECO:0000256" key="3">
    <source>
        <dbReference type="ARBA" id="ARBA00022679"/>
    </source>
</evidence>
<dbReference type="PANTHER" id="PTHR22883">
    <property type="entry name" value="ZINC FINGER DHHC DOMAIN CONTAINING PROTEIN"/>
    <property type="match status" value="1"/>
</dbReference>
<dbReference type="EMBL" id="JBJQOH010000006">
    <property type="protein sequence ID" value="KAL3683265.1"/>
    <property type="molecule type" value="Genomic_DNA"/>
</dbReference>
<evidence type="ECO:0000256" key="7">
    <source>
        <dbReference type="ARBA" id="ARBA00023139"/>
    </source>
</evidence>
<accession>A0ABD3GVI9</accession>
<dbReference type="Proteomes" id="UP001633002">
    <property type="component" value="Unassembled WGS sequence"/>
</dbReference>
<dbReference type="AlphaFoldDB" id="A0ABD3GVI9"/>
<proteinExistence type="inferred from homology"/>
<keyword evidence="6 10" id="KW-0472">Membrane</keyword>
<comment type="caution">
    <text evidence="13">The sequence shown here is derived from an EMBL/GenBank/DDBJ whole genome shotgun (WGS) entry which is preliminary data.</text>
</comment>
<dbReference type="GO" id="GO:0019706">
    <property type="term" value="F:protein-cysteine S-palmitoyltransferase activity"/>
    <property type="evidence" value="ECO:0007669"/>
    <property type="project" value="UniProtKB-EC"/>
</dbReference>
<dbReference type="PROSITE" id="PS50216">
    <property type="entry name" value="DHHC"/>
    <property type="match status" value="1"/>
</dbReference>
<feature type="transmembrane region" description="Helical" evidence="10">
    <location>
        <begin position="33"/>
        <end position="52"/>
    </location>
</feature>
<evidence type="ECO:0000256" key="1">
    <source>
        <dbReference type="ARBA" id="ARBA00004127"/>
    </source>
</evidence>
<evidence type="ECO:0000256" key="9">
    <source>
        <dbReference type="ARBA" id="ARBA00023315"/>
    </source>
</evidence>
<reference evidence="13 14" key="1">
    <citation type="submission" date="2024-09" db="EMBL/GenBank/DDBJ databases">
        <title>Chromosome-scale assembly of Riccia sorocarpa.</title>
        <authorList>
            <person name="Paukszto L."/>
        </authorList>
    </citation>
    <scope>NUCLEOTIDE SEQUENCE [LARGE SCALE GENOMIC DNA]</scope>
    <source>
        <strain evidence="13">LP-2024</strain>
        <tissue evidence="13">Aerial parts of the thallus</tissue>
    </source>
</reference>
<dbReference type="PANTHER" id="PTHR22883:SF301">
    <property type="entry name" value="PALMITOYLTRANSFERASE ZDHHC12"/>
    <property type="match status" value="1"/>
</dbReference>
<keyword evidence="7" id="KW-0564">Palmitate</keyword>
<name>A0ABD3GVI9_9MARC</name>
<comment type="catalytic activity">
    <reaction evidence="10">
        <text>L-cysteinyl-[protein] + hexadecanoyl-CoA = S-hexadecanoyl-L-cysteinyl-[protein] + CoA</text>
        <dbReference type="Rhea" id="RHEA:36683"/>
        <dbReference type="Rhea" id="RHEA-COMP:10131"/>
        <dbReference type="Rhea" id="RHEA-COMP:11032"/>
        <dbReference type="ChEBI" id="CHEBI:29950"/>
        <dbReference type="ChEBI" id="CHEBI:57287"/>
        <dbReference type="ChEBI" id="CHEBI:57379"/>
        <dbReference type="ChEBI" id="CHEBI:74151"/>
        <dbReference type="EC" id="2.3.1.225"/>
    </reaction>
</comment>
<keyword evidence="9 10" id="KW-0012">Acyltransferase</keyword>
<sequence length="446" mass="49119">MMRLDTSSDLLMSSITHYEARRSFGGNTSGSGWGLKFCWVGVHAFCVGLLLVLESDLSRQTWNLTWYATLYYVVLLVTVIQYFYTAGSSPGYVVDAIQACEGFEANTKSALDGSNSSTPFLGRSPSRSYNTLNGNVKDGSGSSEDITTAPHSSPLLPGVTQTTSEPYTAGEDQASAPPVLTSVKSDFEANTKAGLDGNSGGNALPGRLGSTSYHILPGSLKGGGGSGKNFPPISEDFPLILGPEVASQSKGSPSFCRALFSQPSLPSDNSLKCNYCRLFMPLRAKHCYDCDKCVLRFDHHCIWLGTCVGQRNHRRFWWYVFFQTVLVFWTTIFYGSAFSKNNQTNWLLHDSVVLAILLGLIACLAFLVTLLIFHTYLAVTNQTTYEKTRRRRISYLKNLPPDYNPFTKGCLRNTYSFCCTSDDMYPVYSIPTPEDIESGRSRSSCV</sequence>
<dbReference type="InterPro" id="IPR039859">
    <property type="entry name" value="PFA4/ZDH16/20/ERF2-like"/>
</dbReference>
<dbReference type="EC" id="2.3.1.225" evidence="10"/>
<keyword evidence="5 10" id="KW-1133">Transmembrane helix</keyword>
<comment type="similarity">
    <text evidence="2 10">Belongs to the DHHC palmitoyltransferase family.</text>
</comment>
<evidence type="ECO:0000256" key="2">
    <source>
        <dbReference type="ARBA" id="ARBA00008574"/>
    </source>
</evidence>
<feature type="compositionally biased region" description="Polar residues" evidence="11">
    <location>
        <begin position="108"/>
        <end position="151"/>
    </location>
</feature>
<feature type="transmembrane region" description="Helical" evidence="10">
    <location>
        <begin position="316"/>
        <end position="339"/>
    </location>
</feature>
<feature type="region of interest" description="Disordered" evidence="11">
    <location>
        <begin position="108"/>
        <end position="175"/>
    </location>
</feature>
<evidence type="ECO:0000256" key="4">
    <source>
        <dbReference type="ARBA" id="ARBA00022692"/>
    </source>
</evidence>
<evidence type="ECO:0000256" key="10">
    <source>
        <dbReference type="RuleBase" id="RU079119"/>
    </source>
</evidence>
<evidence type="ECO:0000256" key="8">
    <source>
        <dbReference type="ARBA" id="ARBA00023288"/>
    </source>
</evidence>
<protein>
    <recommendedName>
        <fullName evidence="10">S-acyltransferase</fullName>
        <ecNumber evidence="10">2.3.1.225</ecNumber>
    </recommendedName>
    <alternativeName>
        <fullName evidence="10">Palmitoyltransferase</fullName>
    </alternativeName>
</protein>
<gene>
    <name evidence="13" type="ORF">R1sor_001287</name>
</gene>
<dbReference type="GO" id="GO:0012505">
    <property type="term" value="C:endomembrane system"/>
    <property type="evidence" value="ECO:0007669"/>
    <property type="project" value="UniProtKB-SubCell"/>
</dbReference>
<evidence type="ECO:0000256" key="11">
    <source>
        <dbReference type="SAM" id="MobiDB-lite"/>
    </source>
</evidence>